<reference evidence="1" key="1">
    <citation type="journal article" date="2020" name="Stud. Mycol.">
        <title>101 Dothideomycetes genomes: a test case for predicting lifestyles and emergence of pathogens.</title>
        <authorList>
            <person name="Haridas S."/>
            <person name="Albert R."/>
            <person name="Binder M."/>
            <person name="Bloem J."/>
            <person name="Labutti K."/>
            <person name="Salamov A."/>
            <person name="Andreopoulos B."/>
            <person name="Baker S."/>
            <person name="Barry K."/>
            <person name="Bills G."/>
            <person name="Bluhm B."/>
            <person name="Cannon C."/>
            <person name="Castanera R."/>
            <person name="Culley D."/>
            <person name="Daum C."/>
            <person name="Ezra D."/>
            <person name="Gonzalez J."/>
            <person name="Henrissat B."/>
            <person name="Kuo A."/>
            <person name="Liang C."/>
            <person name="Lipzen A."/>
            <person name="Lutzoni F."/>
            <person name="Magnuson J."/>
            <person name="Mondo S."/>
            <person name="Nolan M."/>
            <person name="Ohm R."/>
            <person name="Pangilinan J."/>
            <person name="Park H.-J."/>
            <person name="Ramirez L."/>
            <person name="Alfaro M."/>
            <person name="Sun H."/>
            <person name="Tritt A."/>
            <person name="Yoshinaga Y."/>
            <person name="Zwiers L.-H."/>
            <person name="Turgeon B."/>
            <person name="Goodwin S."/>
            <person name="Spatafora J."/>
            <person name="Crous P."/>
            <person name="Grigoriev I."/>
        </authorList>
    </citation>
    <scope>NUCLEOTIDE SEQUENCE</scope>
    <source>
        <strain evidence="1">CBS 473.64</strain>
    </source>
</reference>
<protein>
    <submittedName>
        <fullName evidence="1">Uncharacterized protein</fullName>
    </submittedName>
</protein>
<evidence type="ECO:0000313" key="2">
    <source>
        <dbReference type="Proteomes" id="UP000799753"/>
    </source>
</evidence>
<dbReference type="OrthoDB" id="2740448at2759"/>
<sequence>NIIWYKLHVFMYDLRSFGDNEESRARLERVVASNCINKPYFNNREAEILLNTITTPGTGETLYNAVDDCFVKEIPQRGQNGIKKKNDYRVCASHGIAPIFEREFGVKPTDLSKNKALPKLVGKGGLEALDKGSVWKDVKRR</sequence>
<proteinExistence type="predicted"/>
<dbReference type="Proteomes" id="UP000799753">
    <property type="component" value="Unassembled WGS sequence"/>
</dbReference>
<evidence type="ECO:0000313" key="1">
    <source>
        <dbReference type="EMBL" id="KAF2639707.1"/>
    </source>
</evidence>
<gene>
    <name evidence="1" type="ORF">P280DRAFT_402432</name>
</gene>
<dbReference type="EMBL" id="MU006786">
    <property type="protein sequence ID" value="KAF2639707.1"/>
    <property type="molecule type" value="Genomic_DNA"/>
</dbReference>
<accession>A0A6A6RX27</accession>
<name>A0A6A6RX27_9PLEO</name>
<organism evidence="1 2">
    <name type="scientific">Massarina eburnea CBS 473.64</name>
    <dbReference type="NCBI Taxonomy" id="1395130"/>
    <lineage>
        <taxon>Eukaryota</taxon>
        <taxon>Fungi</taxon>
        <taxon>Dikarya</taxon>
        <taxon>Ascomycota</taxon>
        <taxon>Pezizomycotina</taxon>
        <taxon>Dothideomycetes</taxon>
        <taxon>Pleosporomycetidae</taxon>
        <taxon>Pleosporales</taxon>
        <taxon>Massarineae</taxon>
        <taxon>Massarinaceae</taxon>
        <taxon>Massarina</taxon>
    </lineage>
</organism>
<feature type="non-terminal residue" evidence="1">
    <location>
        <position position="1"/>
    </location>
</feature>
<keyword evidence="2" id="KW-1185">Reference proteome</keyword>
<dbReference type="AlphaFoldDB" id="A0A6A6RX27"/>